<evidence type="ECO:0000313" key="3">
    <source>
        <dbReference type="EMBL" id="AOZ47090.1"/>
    </source>
</evidence>
<evidence type="ECO:0000256" key="1">
    <source>
        <dbReference type="SAM" id="MobiDB-lite"/>
    </source>
</evidence>
<gene>
    <name evidence="3" type="ORF">A8L58_10765</name>
    <name evidence="2" type="ORF">AXH35_09325</name>
</gene>
<evidence type="ECO:0008006" key="6">
    <source>
        <dbReference type="Google" id="ProtNLM"/>
    </source>
</evidence>
<name>A0AAC9FC68_9ACTN</name>
<evidence type="ECO:0000313" key="2">
    <source>
        <dbReference type="EMBL" id="AMS05621.1"/>
    </source>
</evidence>
<dbReference type="PANTHER" id="PTHR32305">
    <property type="match status" value="1"/>
</dbReference>
<feature type="compositionally biased region" description="Gly residues" evidence="1">
    <location>
        <begin position="412"/>
        <end position="421"/>
    </location>
</feature>
<keyword evidence="5" id="KW-1185">Reference proteome</keyword>
<proteinExistence type="predicted"/>
<feature type="compositionally biased region" description="Basic residues" evidence="1">
    <location>
        <begin position="432"/>
        <end position="447"/>
    </location>
</feature>
<dbReference type="InterPro" id="IPR050708">
    <property type="entry name" value="T6SS_VgrG/RHS"/>
</dbReference>
<dbReference type="NCBIfam" id="TIGR03696">
    <property type="entry name" value="Rhs_assc_core"/>
    <property type="match status" value="1"/>
</dbReference>
<reference evidence="2 4" key="2">
    <citation type="submission" date="2016-02" db="EMBL/GenBank/DDBJ databases">
        <title>Complete Genome Sequence of Propionibacterium acidipropionici ATCC 55737.</title>
        <authorList>
            <person name="Luna Flores C.H."/>
            <person name="Nielsen L.K."/>
            <person name="Marcellin E."/>
        </authorList>
    </citation>
    <scope>NUCLEOTIDE SEQUENCE [LARGE SCALE GENOMIC DNA]</scope>
    <source>
        <strain evidence="2 4">ATCC 55737</strain>
    </source>
</reference>
<evidence type="ECO:0000313" key="5">
    <source>
        <dbReference type="Proteomes" id="UP000178666"/>
    </source>
</evidence>
<feature type="region of interest" description="Disordered" evidence="1">
    <location>
        <begin position="373"/>
        <end position="455"/>
    </location>
</feature>
<dbReference type="InterPro" id="IPR022385">
    <property type="entry name" value="Rhs_assc_core"/>
</dbReference>
<feature type="compositionally biased region" description="Basic and acidic residues" evidence="1">
    <location>
        <begin position="588"/>
        <end position="615"/>
    </location>
</feature>
<organism evidence="2 4">
    <name type="scientific">Acidipropionibacterium acidipropionici</name>
    <dbReference type="NCBI Taxonomy" id="1748"/>
    <lineage>
        <taxon>Bacteria</taxon>
        <taxon>Bacillati</taxon>
        <taxon>Actinomycetota</taxon>
        <taxon>Actinomycetes</taxon>
        <taxon>Propionibacteriales</taxon>
        <taxon>Propionibacteriaceae</taxon>
        <taxon>Acidipropionibacterium</taxon>
    </lineage>
</organism>
<dbReference type="EMBL" id="CP015970">
    <property type="protein sequence ID" value="AOZ47090.1"/>
    <property type="molecule type" value="Genomic_DNA"/>
</dbReference>
<feature type="compositionally biased region" description="Gly residues" evidence="1">
    <location>
        <begin position="392"/>
        <end position="404"/>
    </location>
</feature>
<sequence>MDHDPATGRLSRLRLDRENAAKADADITYAYTDSGLTRSISAAQPESGAATDTQCFGHDFAGRLATAYTVASASCPASVPAAPSGPAPYSLSWAYDAAGNRTRQDDQVTGTVTTWTYPGPTGTRPHAPVSQTMTAPGATPVVTSFGYDAGGNTTGRVSGSVLAGTATGTVENQYDAENHLAGATNTNGNRTSAYAYDADGDRAAASIGGVQTVYLPGGTELSLTGGQVTATRIYTYQGTTIARRTATGGSNRLAWCWTDGAGSDWQVDAADTPAPLARRADPFGGLRGPQPAGWSGDRGMAAGITDTVTGTLRLGARDYDPVTGAFTQPDPILDTSDPLQWNPYSYGTGNPVDRPDPSGLAYCTSTACGGGTTGSMNETGGSLHETHRPTSRGGGGSRSGGGSGSHRASRYHGGGYNGGGHRSYRYTTPRRAPARHAVSKARYRPPARPRSVTPLPPAPDPYFTCQACTFIWIIPIAVGITEAAIDTGITIGIGISIGILADKIRERIHIAHQEANTPTPAGDTDKADEELGKLTAGGHAKASELDKFGREQGWNRERRNDGLIIYTDENKTERLKIKKGSSQTPGSEDPHVEMRKKGGHRMDPYGNDVTKKSDGNHTPIEWDLD</sequence>
<dbReference type="Proteomes" id="UP000075221">
    <property type="component" value="Chromosome"/>
</dbReference>
<feature type="region of interest" description="Disordered" evidence="1">
    <location>
        <begin position="574"/>
        <end position="625"/>
    </location>
</feature>
<dbReference type="AlphaFoldDB" id="A0AAC9FC68"/>
<dbReference type="PANTHER" id="PTHR32305:SF17">
    <property type="entry name" value="TRNA NUCLEASE WAPA"/>
    <property type="match status" value="1"/>
</dbReference>
<evidence type="ECO:0000313" key="4">
    <source>
        <dbReference type="Proteomes" id="UP000075221"/>
    </source>
</evidence>
<accession>A0AAC9FC68</accession>
<dbReference type="Gene3D" id="2.180.10.10">
    <property type="entry name" value="RHS repeat-associated core"/>
    <property type="match status" value="1"/>
</dbReference>
<protein>
    <recommendedName>
        <fullName evidence="6">RHS repeat-associated core domain-containing protein</fullName>
    </recommendedName>
</protein>
<dbReference type="EMBL" id="CP014352">
    <property type="protein sequence ID" value="AMS05621.1"/>
    <property type="molecule type" value="Genomic_DNA"/>
</dbReference>
<reference evidence="3 5" key="1">
    <citation type="journal article" date="2016" name="Plant Dis.">
        <title>Improved production of propionic acid using genome shuffling.</title>
        <authorList>
            <person name="Luna-Flores C.H."/>
            <person name="Palfreyman R.W."/>
            <person name="Kromer J.O."/>
            <person name="Nielsen L.K."/>
            <person name="Marcellin E."/>
        </authorList>
    </citation>
    <scope>NUCLEOTIDE SEQUENCE [LARGE SCALE GENOMIC DNA]</scope>
    <source>
        <strain evidence="3 5">F3E8</strain>
    </source>
</reference>
<dbReference type="Proteomes" id="UP000178666">
    <property type="component" value="Chromosome"/>
</dbReference>
<dbReference type="RefSeq" id="WP_062819687.1">
    <property type="nucleotide sequence ID" value="NZ_CP014352.1"/>
</dbReference>